<dbReference type="SUPFAM" id="SSF56601">
    <property type="entry name" value="beta-lactamase/transpeptidase-like"/>
    <property type="match status" value="1"/>
</dbReference>
<evidence type="ECO:0000256" key="3">
    <source>
        <dbReference type="ARBA" id="ARBA00023136"/>
    </source>
</evidence>
<dbReference type="InterPro" id="IPR012338">
    <property type="entry name" value="Beta-lactam/transpept-like"/>
</dbReference>
<keyword evidence="5" id="KW-0131">Cell cycle</keyword>
<gene>
    <name evidence="5" type="ORF">DESME_07475</name>
</gene>
<dbReference type="Gene3D" id="3.90.1310.10">
    <property type="entry name" value="Penicillin-binding protein 2a (Domain 2)"/>
    <property type="match status" value="1"/>
</dbReference>
<feature type="domain" description="PASTA" evidence="4">
    <location>
        <begin position="611"/>
        <end position="668"/>
    </location>
</feature>
<dbReference type="Pfam" id="PF00905">
    <property type="entry name" value="Transpeptidase"/>
    <property type="match status" value="1"/>
</dbReference>
<dbReference type="GO" id="GO:0008658">
    <property type="term" value="F:penicillin binding"/>
    <property type="evidence" value="ECO:0007669"/>
    <property type="project" value="InterPro"/>
</dbReference>
<dbReference type="KEGG" id="dmt:DESME_07475"/>
<comment type="similarity">
    <text evidence="2">Belongs to the transpeptidase family.</text>
</comment>
<accession>W0ECX2</accession>
<keyword evidence="3" id="KW-0472">Membrane</keyword>
<dbReference type="Gene3D" id="3.30.10.20">
    <property type="match status" value="1"/>
</dbReference>
<dbReference type="GO" id="GO:0005886">
    <property type="term" value="C:plasma membrane"/>
    <property type="evidence" value="ECO:0007669"/>
    <property type="project" value="TreeGrafter"/>
</dbReference>
<evidence type="ECO:0000313" key="5">
    <source>
        <dbReference type="EMBL" id="AHF06926.1"/>
    </source>
</evidence>
<sequence>MKTPKKMIRKKRYFTREKFVYLFLFAFVFSIISKLVMMQVVQASDLKALGIERRTQDQSIQPERGQILDAQGHVLAQSIPAKKVYADPRTLNALIADGKDYDKQDIANKLGDILGVNSTDILDKLNKDLAWVSLAHQVDLEKVEKIQALKIPGVGFEDEQKRVYPMETLASSVLGIVNLEGHGAEGVEAYYDKDLYGTPGYTSQQQDSGLSSVLETIHNSGTPQKGANLTMTLDSTIQYLVEQQLDDLAKTTKANRISILAMDPMTGKVLGMGSRPNFNPNDYNQTNPENRKNLSTSMSYEPGSTFKIITGSAALEEGVITPDEKFEDPGYYKVGSRVITNWDSDTSIHGWLDFTQGMELSDNVVLAQVGMKLEITPFYTYLKAFGFGSKTGIDLAGEESGLLVPQDQARPIDLATMSFGQANLVTPIQLLSAISAVANGGTLYQPYVVDKIEYQDGTVKQNNPTPVRKVVSKTTADQMTKILEKVVDEGTGRLAQIPGIRVAGKTGTAQKVDPKTGGYSTTDFIASFAAFAPADNPKIAVLVTIDTPRGDSHQGGTLGGPRAKAIIEGALQYYGIPVAKETQSIVSTLPVQNFVRPMPQPFTPVRQPLAGETVIPDVTGLTLRQAGDVLAKAELHFSFSGTGLALSQNPAPGQVVNKGSTVEIKFSPLNDLINPVQEENSP</sequence>
<keyword evidence="5" id="KW-0132">Cell division</keyword>
<dbReference type="Pfam" id="PF03793">
    <property type="entry name" value="PASTA"/>
    <property type="match status" value="1"/>
</dbReference>
<dbReference type="InterPro" id="IPR036138">
    <property type="entry name" value="PBP_dimer_sf"/>
</dbReference>
<dbReference type="PANTHER" id="PTHR30627">
    <property type="entry name" value="PEPTIDOGLYCAN D,D-TRANSPEPTIDASE"/>
    <property type="match status" value="1"/>
</dbReference>
<organism evidence="5 6">
    <name type="scientific">Desulfitobacterium metallireducens DSM 15288</name>
    <dbReference type="NCBI Taxonomy" id="871968"/>
    <lineage>
        <taxon>Bacteria</taxon>
        <taxon>Bacillati</taxon>
        <taxon>Bacillota</taxon>
        <taxon>Clostridia</taxon>
        <taxon>Eubacteriales</taxon>
        <taxon>Desulfitobacteriaceae</taxon>
        <taxon>Desulfitobacterium</taxon>
    </lineage>
</organism>
<reference evidence="5 6" key="1">
    <citation type="submission" date="2013-12" db="EMBL/GenBank/DDBJ databases">
        <authorList>
            <consortium name="DOE Joint Genome Institute"/>
            <person name="Smidt H."/>
            <person name="Huntemann M."/>
            <person name="Han J."/>
            <person name="Chen A."/>
            <person name="Kyrpides N."/>
            <person name="Mavromatis K."/>
            <person name="Markowitz V."/>
            <person name="Palaniappan K."/>
            <person name="Ivanova N."/>
            <person name="Schaumberg A."/>
            <person name="Pati A."/>
            <person name="Liolios K."/>
            <person name="Nordberg H.P."/>
            <person name="Cantor M.N."/>
            <person name="Hua S.X."/>
            <person name="Woyke T."/>
        </authorList>
    </citation>
    <scope>NUCLEOTIDE SEQUENCE [LARGE SCALE GENOMIC DNA]</scope>
    <source>
        <strain evidence="6">DSM 15288</strain>
    </source>
</reference>
<keyword evidence="6" id="KW-1185">Reference proteome</keyword>
<dbReference type="InterPro" id="IPR005311">
    <property type="entry name" value="PBP_dimer"/>
</dbReference>
<dbReference type="Gene3D" id="3.40.710.10">
    <property type="entry name" value="DD-peptidase/beta-lactamase superfamily"/>
    <property type="match status" value="1"/>
</dbReference>
<dbReference type="InterPro" id="IPR050515">
    <property type="entry name" value="Beta-lactam/transpept"/>
</dbReference>
<dbReference type="GO" id="GO:0051301">
    <property type="term" value="P:cell division"/>
    <property type="evidence" value="ECO:0007669"/>
    <property type="project" value="UniProtKB-KW"/>
</dbReference>
<dbReference type="CDD" id="cd06575">
    <property type="entry name" value="PASTA_Pbp2x-like_2"/>
    <property type="match status" value="1"/>
</dbReference>
<comment type="subcellular location">
    <subcellularLocation>
        <location evidence="1">Membrane</location>
    </subcellularLocation>
</comment>
<proteinExistence type="inferred from homology"/>
<dbReference type="InterPro" id="IPR005543">
    <property type="entry name" value="PASTA_dom"/>
</dbReference>
<dbReference type="AlphaFoldDB" id="W0ECX2"/>
<dbReference type="PANTHER" id="PTHR30627:SF1">
    <property type="entry name" value="PEPTIDOGLYCAN D,D-TRANSPEPTIDASE FTSI"/>
    <property type="match status" value="1"/>
</dbReference>
<dbReference type="SMART" id="SM00740">
    <property type="entry name" value="PASTA"/>
    <property type="match status" value="1"/>
</dbReference>
<dbReference type="STRING" id="871968.DESME_07475"/>
<dbReference type="SUPFAM" id="SSF56519">
    <property type="entry name" value="Penicillin binding protein dimerisation domain"/>
    <property type="match status" value="1"/>
</dbReference>
<name>W0ECX2_9FIRM</name>
<dbReference type="InterPro" id="IPR001460">
    <property type="entry name" value="PCN-bd_Tpept"/>
</dbReference>
<dbReference type="PROSITE" id="PS51178">
    <property type="entry name" value="PASTA"/>
    <property type="match status" value="1"/>
</dbReference>
<dbReference type="Proteomes" id="UP000010847">
    <property type="component" value="Chromosome"/>
</dbReference>
<evidence type="ECO:0000259" key="4">
    <source>
        <dbReference type="PROSITE" id="PS51178"/>
    </source>
</evidence>
<evidence type="ECO:0000256" key="2">
    <source>
        <dbReference type="ARBA" id="ARBA00007171"/>
    </source>
</evidence>
<dbReference type="HOGENOM" id="CLU_009289_6_0_9"/>
<protein>
    <submittedName>
        <fullName evidence="5">Cell division protein FtsI</fullName>
    </submittedName>
</protein>
<dbReference type="SUPFAM" id="SSF54184">
    <property type="entry name" value="Penicillin-binding protein 2x (pbp-2x), c-terminal domain"/>
    <property type="match status" value="1"/>
</dbReference>
<dbReference type="Pfam" id="PF03717">
    <property type="entry name" value="PBP_dimer"/>
    <property type="match status" value="1"/>
</dbReference>
<dbReference type="GO" id="GO:0071555">
    <property type="term" value="P:cell wall organization"/>
    <property type="evidence" value="ECO:0007669"/>
    <property type="project" value="TreeGrafter"/>
</dbReference>
<dbReference type="EMBL" id="CP007032">
    <property type="protein sequence ID" value="AHF06926.1"/>
    <property type="molecule type" value="Genomic_DNA"/>
</dbReference>
<evidence type="ECO:0000256" key="1">
    <source>
        <dbReference type="ARBA" id="ARBA00004370"/>
    </source>
</evidence>
<evidence type="ECO:0000313" key="6">
    <source>
        <dbReference type="Proteomes" id="UP000010847"/>
    </source>
</evidence>
<dbReference type="Gene3D" id="3.30.450.330">
    <property type="match status" value="1"/>
</dbReference>
<dbReference type="eggNOG" id="COG0768">
    <property type="taxonomic scope" value="Bacteria"/>
</dbReference>